<sequence length="260" mass="30194">MRILLTISIIFCISLKSHGQTLIKDKAIIAQQERMVFKQWDEDKFYPKPIKVLGIPINYLWYSTWALHPNYPDLDRRPLSPTGEQTQRLGLAAAMQISSDYYKQHSDTVKNLANAEMARISGALSASDPLYQLYYKKELKPLEDPVSSAFQGSAPEVVEYITDHGAYQWYLDNMASLSERYGFSKTLDMERGQRILMYHRIMLEMRDILEKWQYKLDMSANMLAFRKLHERKENGEITISNSQDEVDIAKKIANQTQVLK</sequence>
<organism evidence="1 2">
    <name type="scientific">Algoriphagus locisalis</name>
    <dbReference type="NCBI Taxonomy" id="305507"/>
    <lineage>
        <taxon>Bacteria</taxon>
        <taxon>Pseudomonadati</taxon>
        <taxon>Bacteroidota</taxon>
        <taxon>Cytophagia</taxon>
        <taxon>Cytophagales</taxon>
        <taxon>Cyclobacteriaceae</taxon>
        <taxon>Algoriphagus</taxon>
    </lineage>
</organism>
<evidence type="ECO:0000313" key="1">
    <source>
        <dbReference type="EMBL" id="SFT71404.1"/>
    </source>
</evidence>
<dbReference type="STRING" id="305507.SAMN04489724_1770"/>
<protein>
    <submittedName>
        <fullName evidence="1">Uncharacterized protein</fullName>
    </submittedName>
</protein>
<dbReference type="AlphaFoldDB" id="A0A1I7A917"/>
<dbReference type="Proteomes" id="UP000199673">
    <property type="component" value="Unassembled WGS sequence"/>
</dbReference>
<accession>A0A1I7A917</accession>
<dbReference type="EMBL" id="FPBF01000002">
    <property type="protein sequence ID" value="SFT71404.1"/>
    <property type="molecule type" value="Genomic_DNA"/>
</dbReference>
<name>A0A1I7A917_9BACT</name>
<evidence type="ECO:0000313" key="2">
    <source>
        <dbReference type="Proteomes" id="UP000199673"/>
    </source>
</evidence>
<keyword evidence="2" id="KW-1185">Reference proteome</keyword>
<dbReference type="RefSeq" id="WP_091692302.1">
    <property type="nucleotide sequence ID" value="NZ_FPBF01000002.1"/>
</dbReference>
<dbReference type="OrthoDB" id="1265092at2"/>
<reference evidence="2" key="1">
    <citation type="submission" date="2016-10" db="EMBL/GenBank/DDBJ databases">
        <authorList>
            <person name="Varghese N."/>
            <person name="Submissions S."/>
        </authorList>
    </citation>
    <scope>NUCLEOTIDE SEQUENCE [LARGE SCALE GENOMIC DNA]</scope>
    <source>
        <strain evidence="2">DSM 23445</strain>
    </source>
</reference>
<proteinExistence type="predicted"/>
<gene>
    <name evidence="1" type="ORF">SAMN04489724_1770</name>
</gene>